<evidence type="ECO:0000256" key="1">
    <source>
        <dbReference type="SAM" id="SignalP"/>
    </source>
</evidence>
<dbReference type="Proteomes" id="UP000812961">
    <property type="component" value="Unassembled WGS sequence"/>
</dbReference>
<name>A0ABS7G7T4_9BACT</name>
<accession>A0ABS7G7T4</accession>
<sequence>MRKLLTLLVPCFIGPLCANGQISASLAGDSAQYLLYEAAKLSHTFIYTLMPDGFNTVRLGYTYEKGTFVPAQGSTQIRAVSFNTEGKTTLGKVALWGQFGYQRITEDSTRFAHQTRNNTTTPYYMGSPVPVSYNRNVYQAKAIAQRVFLSNHLPLAVGLNYRIGDHYSVNDPRGSMSDYQFDLSAGTGYIWRSKLTTTIDGYYGYGQEQLNVAYKNINYVDSHAYPAYANYLINGYGEPALKRNDRVYRNKMIRSGGGASFVWKDSITGIIAATGKWIREQQRYIYQSGAGFDSLALYTLTTSSMHVVWSRRAWTATLDYEAQKGEDFHVRHKANNYQYRGKNYGAQITHSRNGNNYSVSVASHSTQRLDGTTGNHIHYTMLTLRPSFGMVRQSAKQDYWGYAVTLHYGKATDKTLSVNDGSAGMFTQQVIYHDYYFNTADQAGGYLDLHYNKYFPGYYAGIKASIIYLRGMNFSALVLDEAMMPGKDRVSASLSLNFYF</sequence>
<reference evidence="3 4" key="1">
    <citation type="submission" date="2021-08" db="EMBL/GenBank/DDBJ databases">
        <title>The genome sequence of Chitinophaga sp. B61.</title>
        <authorList>
            <person name="Zhang X."/>
        </authorList>
    </citation>
    <scope>NUCLEOTIDE SEQUENCE [LARGE SCALE GENOMIC DNA]</scope>
    <source>
        <strain evidence="3 4">B61</strain>
    </source>
</reference>
<organism evidence="3 4">
    <name type="scientific">Chitinophaga rhizophila</name>
    <dbReference type="NCBI Taxonomy" id="2866212"/>
    <lineage>
        <taxon>Bacteria</taxon>
        <taxon>Pseudomonadati</taxon>
        <taxon>Bacteroidota</taxon>
        <taxon>Chitinophagia</taxon>
        <taxon>Chitinophagales</taxon>
        <taxon>Chitinophagaceae</taxon>
        <taxon>Chitinophaga</taxon>
    </lineage>
</organism>
<feature type="signal peptide" evidence="1">
    <location>
        <begin position="1"/>
        <end position="18"/>
    </location>
</feature>
<evidence type="ECO:0000313" key="3">
    <source>
        <dbReference type="EMBL" id="MBW8682859.1"/>
    </source>
</evidence>
<evidence type="ECO:0000259" key="2">
    <source>
        <dbReference type="Pfam" id="PF21012"/>
    </source>
</evidence>
<gene>
    <name evidence="3" type="ORF">K1Y79_00815</name>
</gene>
<feature type="chain" id="PRO_5046700984" description="DUF6850 domain-containing protein" evidence="1">
    <location>
        <begin position="19"/>
        <end position="500"/>
    </location>
</feature>
<protein>
    <recommendedName>
        <fullName evidence="2">DUF6850 domain-containing protein</fullName>
    </recommendedName>
</protein>
<dbReference type="InterPro" id="IPR049236">
    <property type="entry name" value="DUF6850"/>
</dbReference>
<comment type="caution">
    <text evidence="3">The sequence shown here is derived from an EMBL/GenBank/DDBJ whole genome shotgun (WGS) entry which is preliminary data.</text>
</comment>
<proteinExistence type="predicted"/>
<dbReference type="Pfam" id="PF21012">
    <property type="entry name" value="DUF6850"/>
    <property type="match status" value="1"/>
</dbReference>
<keyword evidence="4" id="KW-1185">Reference proteome</keyword>
<keyword evidence="1" id="KW-0732">Signal</keyword>
<dbReference type="EMBL" id="JAICCF010000001">
    <property type="protein sequence ID" value="MBW8682859.1"/>
    <property type="molecule type" value="Genomic_DNA"/>
</dbReference>
<evidence type="ECO:0000313" key="4">
    <source>
        <dbReference type="Proteomes" id="UP000812961"/>
    </source>
</evidence>
<feature type="domain" description="DUF6850" evidence="2">
    <location>
        <begin position="47"/>
        <end position="500"/>
    </location>
</feature>
<dbReference type="RefSeq" id="WP_220248096.1">
    <property type="nucleotide sequence ID" value="NZ_JAICCF010000001.1"/>
</dbReference>